<feature type="transmembrane region" description="Helical" evidence="1">
    <location>
        <begin position="64"/>
        <end position="82"/>
    </location>
</feature>
<feature type="transmembrane region" description="Helical" evidence="1">
    <location>
        <begin position="129"/>
        <end position="155"/>
    </location>
</feature>
<reference evidence="2" key="1">
    <citation type="submission" date="2023-10" db="EMBL/GenBank/DDBJ databases">
        <authorList>
            <person name="Domelevo Entfellner J.-B."/>
        </authorList>
    </citation>
    <scope>NUCLEOTIDE SEQUENCE</scope>
</reference>
<feature type="transmembrane region" description="Helical" evidence="1">
    <location>
        <begin position="33"/>
        <end position="52"/>
    </location>
</feature>
<name>A0AA86SBC0_9FABA</name>
<feature type="transmembrane region" description="Helical" evidence="1">
    <location>
        <begin position="88"/>
        <end position="109"/>
    </location>
</feature>
<dbReference type="EMBL" id="OY731401">
    <property type="protein sequence ID" value="CAJ1950294.1"/>
    <property type="molecule type" value="Genomic_DNA"/>
</dbReference>
<evidence type="ECO:0000313" key="3">
    <source>
        <dbReference type="Proteomes" id="UP001189624"/>
    </source>
</evidence>
<sequence length="171" mass="19880">MHSLLSSSLYFWVSSKSDIPRTAPHFTFIQKTIWVAITTFIAYYCLASLGRLMYAIRDHRFDTLINLSGSLSLLCLVVLLLPEAWESFGFVIYTVCFITHVLCEFITNFREVRVERGPMRRVVRPVLPIPQWISINCYITGSNSALLPFLILYLFSFLFNEYMHEVQCFKA</sequence>
<evidence type="ECO:0000313" key="2">
    <source>
        <dbReference type="EMBL" id="CAJ1950294.1"/>
    </source>
</evidence>
<protein>
    <submittedName>
        <fullName evidence="2">Uncharacterized protein</fullName>
    </submittedName>
</protein>
<organism evidence="2 3">
    <name type="scientific">Sphenostylis stenocarpa</name>
    <dbReference type="NCBI Taxonomy" id="92480"/>
    <lineage>
        <taxon>Eukaryota</taxon>
        <taxon>Viridiplantae</taxon>
        <taxon>Streptophyta</taxon>
        <taxon>Embryophyta</taxon>
        <taxon>Tracheophyta</taxon>
        <taxon>Spermatophyta</taxon>
        <taxon>Magnoliopsida</taxon>
        <taxon>eudicotyledons</taxon>
        <taxon>Gunneridae</taxon>
        <taxon>Pentapetalae</taxon>
        <taxon>rosids</taxon>
        <taxon>fabids</taxon>
        <taxon>Fabales</taxon>
        <taxon>Fabaceae</taxon>
        <taxon>Papilionoideae</taxon>
        <taxon>50 kb inversion clade</taxon>
        <taxon>NPAAA clade</taxon>
        <taxon>indigoferoid/millettioid clade</taxon>
        <taxon>Phaseoleae</taxon>
        <taxon>Sphenostylis</taxon>
    </lineage>
</organism>
<gene>
    <name evidence="2" type="ORF">AYBTSS11_LOCUS14177</name>
</gene>
<proteinExistence type="predicted"/>
<keyword evidence="1" id="KW-0812">Transmembrane</keyword>
<dbReference type="Proteomes" id="UP001189624">
    <property type="component" value="Chromosome 4"/>
</dbReference>
<dbReference type="Gramene" id="rna-AYBTSS11_LOCUS14177">
    <property type="protein sequence ID" value="CAJ1950294.1"/>
    <property type="gene ID" value="gene-AYBTSS11_LOCUS14177"/>
</dbReference>
<evidence type="ECO:0000256" key="1">
    <source>
        <dbReference type="SAM" id="Phobius"/>
    </source>
</evidence>
<keyword evidence="1" id="KW-1133">Transmembrane helix</keyword>
<keyword evidence="1" id="KW-0472">Membrane</keyword>
<accession>A0AA86SBC0</accession>
<keyword evidence="3" id="KW-1185">Reference proteome</keyword>
<dbReference type="AlphaFoldDB" id="A0AA86SBC0"/>